<accession>A0A0D7A9K3</accession>
<dbReference type="Proteomes" id="UP000054144">
    <property type="component" value="Unassembled WGS sequence"/>
</dbReference>
<dbReference type="SUPFAM" id="SSF54928">
    <property type="entry name" value="RNA-binding domain, RBD"/>
    <property type="match status" value="2"/>
</dbReference>
<keyword evidence="7" id="KW-1185">Reference proteome</keyword>
<dbReference type="AlphaFoldDB" id="A0A0D7A9K3"/>
<feature type="compositionally biased region" description="Low complexity" evidence="4">
    <location>
        <begin position="603"/>
        <end position="627"/>
    </location>
</feature>
<dbReference type="InterPro" id="IPR012677">
    <property type="entry name" value="Nucleotide-bd_a/b_plait_sf"/>
</dbReference>
<feature type="region of interest" description="Disordered" evidence="4">
    <location>
        <begin position="717"/>
        <end position="765"/>
    </location>
</feature>
<dbReference type="PROSITE" id="PS50102">
    <property type="entry name" value="RRM"/>
    <property type="match status" value="2"/>
</dbReference>
<evidence type="ECO:0000259" key="5">
    <source>
        <dbReference type="PROSITE" id="PS50102"/>
    </source>
</evidence>
<protein>
    <recommendedName>
        <fullName evidence="5">RRM domain-containing protein</fullName>
    </recommendedName>
</protein>
<feature type="region of interest" description="Disordered" evidence="4">
    <location>
        <begin position="438"/>
        <end position="476"/>
    </location>
</feature>
<keyword evidence="1" id="KW-0677">Repeat</keyword>
<feature type="region of interest" description="Disordered" evidence="4">
    <location>
        <begin position="592"/>
        <end position="631"/>
    </location>
</feature>
<evidence type="ECO:0000256" key="4">
    <source>
        <dbReference type="SAM" id="MobiDB-lite"/>
    </source>
</evidence>
<dbReference type="GO" id="GO:0003723">
    <property type="term" value="F:RNA binding"/>
    <property type="evidence" value="ECO:0007669"/>
    <property type="project" value="UniProtKB-UniRule"/>
</dbReference>
<dbReference type="EMBL" id="KN881933">
    <property type="protein sequence ID" value="KIY47503.1"/>
    <property type="molecule type" value="Genomic_DNA"/>
</dbReference>
<evidence type="ECO:0000256" key="2">
    <source>
        <dbReference type="ARBA" id="ARBA00022884"/>
    </source>
</evidence>
<dbReference type="OrthoDB" id="6159137at2759"/>
<sequence>MSFEASVSPPDDGYAQGGGDYETAPHRPSPHPYLHDPVLYISNFPSYVTDDNLAIAIATADVGPFKPEINRDGGSDMCEGFIRFKFVEKAEKALATLQSRPIPGLQPPVFLMLSPYPPTSPPTSLPPTSAVPRLVKQLPEGTTDSFLYDFFRPFGALAAVHARTALGPHIGMVEFWSENDAIQAEQEMHCAEISGSIISVVPYHPQTQSPRRTSGAFKPNIDAPMFTPNTFHPGLPPQHTGGFSPPPFGNVPYGNGSFNSPPRSSYGQPPGNLMPQPTGGLVPQPTGASVFTGPSPFVHGPGQQVQLAPLAGPGSNSHSGLIDPCNLFCKNLDPEMDSNALFAHFKDFGQIVSARVMRNDAGESRGFGFVSFQYPDQAAAAMRAMNGVQIGSKQIVVRLHEPKQLRQEKLAARYAGKVSISRFPCERLFLACSQLTSSGATSPNGSEGGWSSPRGNTASLGTLSPSRPGAYERGRRGSGSYYHAALAGTLKLEMKYDTLSALSPVVRREVLTGDLERRIKEMDIIPSSDISAVVEVLTGLSLTDVVSLIQDPPQLAQRTCDAADSSTATSASASRSASVSVVASASTSTELLNATASAPEHPSTPVSVSTTSTPPRTTSPSGSMPPTSERDRMYHAVCKLESTRQEDLTDLLMSLPKRERAICLFNVEILRTKLVDAKMVLEAEDDENKANAGSGESRMAGIIIVNLKGNVTAVPATPQAKKKTVADDVFGGSPHTPDLSSRGPSVASSPLPSTPPVTSPAPPSNAKYTIGALSKLSAREILKYMATLPISNSISTPGIIPTDEDPVLYNYTTDVFEKDIHSSVEALLTQSDLTKQKSIAGKVVRKHLRILGFGPSQAVKLTIYLVDHEDLNALIYLNRYGSTAPNM</sequence>
<dbReference type="InterPro" id="IPR035979">
    <property type="entry name" value="RBD_domain_sf"/>
</dbReference>
<proteinExistence type="predicted"/>
<dbReference type="Gene3D" id="3.30.70.330">
    <property type="match status" value="2"/>
</dbReference>
<keyword evidence="2 3" id="KW-0694">RNA-binding</keyword>
<evidence type="ECO:0000313" key="6">
    <source>
        <dbReference type="EMBL" id="KIY47503.1"/>
    </source>
</evidence>
<dbReference type="InterPro" id="IPR000504">
    <property type="entry name" value="RRM_dom"/>
</dbReference>
<dbReference type="PANTHER" id="PTHR24012">
    <property type="entry name" value="RNA BINDING PROTEIN"/>
    <property type="match status" value="1"/>
</dbReference>
<organism evidence="6 7">
    <name type="scientific">Fistulina hepatica ATCC 64428</name>
    <dbReference type="NCBI Taxonomy" id="1128425"/>
    <lineage>
        <taxon>Eukaryota</taxon>
        <taxon>Fungi</taxon>
        <taxon>Dikarya</taxon>
        <taxon>Basidiomycota</taxon>
        <taxon>Agaricomycotina</taxon>
        <taxon>Agaricomycetes</taxon>
        <taxon>Agaricomycetidae</taxon>
        <taxon>Agaricales</taxon>
        <taxon>Fistulinaceae</taxon>
        <taxon>Fistulina</taxon>
    </lineage>
</organism>
<feature type="region of interest" description="Disordered" evidence="4">
    <location>
        <begin position="230"/>
        <end position="292"/>
    </location>
</feature>
<dbReference type="Pfam" id="PF00076">
    <property type="entry name" value="RRM_1"/>
    <property type="match status" value="2"/>
</dbReference>
<dbReference type="CDD" id="cd00590">
    <property type="entry name" value="RRM_SF"/>
    <property type="match status" value="2"/>
</dbReference>
<gene>
    <name evidence="6" type="ORF">FISHEDRAFT_45229</name>
</gene>
<feature type="compositionally biased region" description="Pro residues" evidence="4">
    <location>
        <begin position="752"/>
        <end position="763"/>
    </location>
</feature>
<reference evidence="6 7" key="1">
    <citation type="journal article" date="2015" name="Fungal Genet. Biol.">
        <title>Evolution of novel wood decay mechanisms in Agaricales revealed by the genome sequences of Fistulina hepatica and Cylindrobasidium torrendii.</title>
        <authorList>
            <person name="Floudas D."/>
            <person name="Held B.W."/>
            <person name="Riley R."/>
            <person name="Nagy L.G."/>
            <person name="Koehler G."/>
            <person name="Ransdell A.S."/>
            <person name="Younus H."/>
            <person name="Chow J."/>
            <person name="Chiniquy J."/>
            <person name="Lipzen A."/>
            <person name="Tritt A."/>
            <person name="Sun H."/>
            <person name="Haridas S."/>
            <person name="LaButti K."/>
            <person name="Ohm R.A."/>
            <person name="Kues U."/>
            <person name="Blanchette R.A."/>
            <person name="Grigoriev I.V."/>
            <person name="Minto R.E."/>
            <person name="Hibbett D.S."/>
        </authorList>
    </citation>
    <scope>NUCLEOTIDE SEQUENCE [LARGE SCALE GENOMIC DNA]</scope>
    <source>
        <strain evidence="6 7">ATCC 64428</strain>
    </source>
</reference>
<feature type="compositionally biased region" description="Polar residues" evidence="4">
    <location>
        <begin position="453"/>
        <end position="465"/>
    </location>
</feature>
<feature type="region of interest" description="Disordered" evidence="4">
    <location>
        <begin position="1"/>
        <end position="29"/>
    </location>
</feature>
<evidence type="ECO:0000313" key="7">
    <source>
        <dbReference type="Proteomes" id="UP000054144"/>
    </source>
</evidence>
<evidence type="ECO:0000256" key="1">
    <source>
        <dbReference type="ARBA" id="ARBA00022737"/>
    </source>
</evidence>
<name>A0A0D7A9K3_9AGAR</name>
<feature type="compositionally biased region" description="Polar residues" evidence="4">
    <location>
        <begin position="256"/>
        <end position="267"/>
    </location>
</feature>
<evidence type="ECO:0000256" key="3">
    <source>
        <dbReference type="PROSITE-ProRule" id="PRU00176"/>
    </source>
</evidence>
<feature type="domain" description="RRM" evidence="5">
    <location>
        <begin position="131"/>
        <end position="205"/>
    </location>
</feature>
<feature type="domain" description="RRM" evidence="5">
    <location>
        <begin position="325"/>
        <end position="402"/>
    </location>
</feature>
<dbReference type="SMART" id="SM00360">
    <property type="entry name" value="RRM"/>
    <property type="match status" value="3"/>
</dbReference>